<proteinExistence type="predicted"/>
<keyword evidence="2" id="KW-1185">Reference proteome</keyword>
<dbReference type="RefSeq" id="WP_189024751.1">
    <property type="nucleotide sequence ID" value="NZ_BMKR01000007.1"/>
</dbReference>
<dbReference type="AlphaFoldDB" id="A0A917FFL3"/>
<reference evidence="1" key="2">
    <citation type="submission" date="2020-09" db="EMBL/GenBank/DDBJ databases">
        <authorList>
            <person name="Sun Q."/>
            <person name="Zhou Y."/>
        </authorList>
    </citation>
    <scope>NUCLEOTIDE SEQUENCE</scope>
    <source>
        <strain evidence="1">CGMCC 1.16134</strain>
    </source>
</reference>
<dbReference type="Proteomes" id="UP000637643">
    <property type="component" value="Unassembled WGS sequence"/>
</dbReference>
<name>A0A917FFL3_9BACL</name>
<organism evidence="1 2">
    <name type="scientific">Paenibacillus albidus</name>
    <dbReference type="NCBI Taxonomy" id="2041023"/>
    <lineage>
        <taxon>Bacteria</taxon>
        <taxon>Bacillati</taxon>
        <taxon>Bacillota</taxon>
        <taxon>Bacilli</taxon>
        <taxon>Bacillales</taxon>
        <taxon>Paenibacillaceae</taxon>
        <taxon>Paenibacillus</taxon>
    </lineage>
</organism>
<accession>A0A917FFL3</accession>
<evidence type="ECO:0000313" key="1">
    <source>
        <dbReference type="EMBL" id="GGF76654.1"/>
    </source>
</evidence>
<comment type="caution">
    <text evidence="1">The sequence shown here is derived from an EMBL/GenBank/DDBJ whole genome shotgun (WGS) entry which is preliminary data.</text>
</comment>
<dbReference type="EMBL" id="BMKR01000007">
    <property type="protein sequence ID" value="GGF76654.1"/>
    <property type="molecule type" value="Genomic_DNA"/>
</dbReference>
<sequence length="213" mass="24760">MPEIAYQDIKQSTFYPLIMNYLCSVHGIFELSSRFLINLFKDSDKEKIDHMISGLVINDKTKEEFKNNFNLTPLMGNQILTFSGTQPNVVIDIDDLANQVLEYNKDGFDYLFHGALYFLIINSYALTVDKHYSDDPLWQFYRHVRNAAAHGGKFNFNKNQPDKPSEWKNMRLEASLNKTHLIDTIDQKGYMKFGDIILLLLDIENKFGIVLDF</sequence>
<evidence type="ECO:0000313" key="2">
    <source>
        <dbReference type="Proteomes" id="UP000637643"/>
    </source>
</evidence>
<reference evidence="1" key="1">
    <citation type="journal article" date="2014" name="Int. J. Syst. Evol. Microbiol.">
        <title>Complete genome sequence of Corynebacterium casei LMG S-19264T (=DSM 44701T), isolated from a smear-ripened cheese.</title>
        <authorList>
            <consortium name="US DOE Joint Genome Institute (JGI-PGF)"/>
            <person name="Walter F."/>
            <person name="Albersmeier A."/>
            <person name="Kalinowski J."/>
            <person name="Ruckert C."/>
        </authorList>
    </citation>
    <scope>NUCLEOTIDE SEQUENCE</scope>
    <source>
        <strain evidence="1">CGMCC 1.16134</strain>
    </source>
</reference>
<protein>
    <submittedName>
        <fullName evidence="1">Uncharacterized protein</fullName>
    </submittedName>
</protein>
<gene>
    <name evidence="1" type="ORF">GCM10010912_22210</name>
</gene>